<sequence>MASSSSNPSTGPAMASGDDSQNPMADAEATAVGAIDGESIDPSQFSPVPKDDRENDDPWYDNGGNFSYVPREISPSPSDWEWMLKGEEVTADIVWVPPLSTITDLKIQRGDILLEQAGVAEAILLSQSCNMYRDTEMLRQVLRRWCASTHTFFFSWGEFTITLEDVENHWMLPVLGDMEPSAIEMSEKEIEVEQALKDRSNTRINAWSLYFAKGTDNAIRHAAFVAYWLFSQSFELLPDDTKSLTYLSAVNPGWLPTWSSKSVEYTHYCANRVRRQFGLDQGVPDYIGQGRGTKIPLPDHHAYPVETATLSPPTQTTLSYADRQNLGFAEWDAHRVVGFSVASNFLLVVKSDSTPAIVKQKSKSVAKTPSRRPKVAMDRSIIPPSELVGRSSVAFGTSKKFAAGSSKTRKKLGVGSLEGSAADPPIPVKEVAPSAVQEKSTPPPVKAAGKSQVKSVAAPKRAKGKTVEKSAAPASSPERESLVGLAIPAEEGSAVPVKEGSAVPIPPGTIYNRTRSNRKAVTKRKVGDEAEGSDWTPIVIEVEVNGDDDVVDTGIEMTEVGEDVAEGQEVMLETAGDVITTDIPIGEGDSGGIMADETLGTVVSDEDILVMADDAVHETTSIMADEVSDEIHVGSTDVTHVDTSREIVPVMADEAFAGSAAEDSHDQDVDSVDSEETTLDEPQPLRIIPFADQHGEPPIIDPVRLRVNHPLARMTSVMEGISLFGTVPRFERVLREEGSPVVLGAHSLSEVPIDSQVHALEGNSTQDVDGGGMADTEVHGVDSVPAGAISLTDESGKAPVYVEKESVAHVLSAAASSSQTQSAVETVTPGEVTAFFERFEERALNPYPDWHFWRFEGPLVAYGSFWVYQDAVPLLQLLSAKFGDFTAYFKFGAGFGEPMLSLLGSVLADMERTSFKTLTESQILSWRSVVQDLTAVGFDLDFLLEHLRKITRKFFSKVIANEMKIVRDQISSLQSTLAVLASYQGELMSAVAASPEVDEVALPIDGLFD</sequence>
<proteinExistence type="predicted"/>
<feature type="region of interest" description="Disordered" evidence="1">
    <location>
        <begin position="1"/>
        <end position="66"/>
    </location>
</feature>
<dbReference type="AlphaFoldDB" id="A0A2N9GE18"/>
<dbReference type="EMBL" id="OIVN01001786">
    <property type="protein sequence ID" value="SPC97658.1"/>
    <property type="molecule type" value="Genomic_DNA"/>
</dbReference>
<dbReference type="Pfam" id="PF10536">
    <property type="entry name" value="PMD"/>
    <property type="match status" value="1"/>
</dbReference>
<dbReference type="InterPro" id="IPR044824">
    <property type="entry name" value="MAIN-like"/>
</dbReference>
<dbReference type="InterPro" id="IPR019557">
    <property type="entry name" value="AminoTfrase-like_pln_mobile"/>
</dbReference>
<gene>
    <name evidence="3" type="ORF">FSB_LOCUS25540</name>
</gene>
<evidence type="ECO:0000259" key="2">
    <source>
        <dbReference type="Pfam" id="PF10536"/>
    </source>
</evidence>
<name>A0A2N9GE18_FAGSY</name>
<evidence type="ECO:0000313" key="3">
    <source>
        <dbReference type="EMBL" id="SPC97658.1"/>
    </source>
</evidence>
<reference evidence="3" key="1">
    <citation type="submission" date="2018-02" db="EMBL/GenBank/DDBJ databases">
        <authorList>
            <person name="Cohen D.B."/>
            <person name="Kent A.D."/>
        </authorList>
    </citation>
    <scope>NUCLEOTIDE SEQUENCE</scope>
</reference>
<accession>A0A2N9GE18</accession>
<protein>
    <recommendedName>
        <fullName evidence="2">Aminotransferase-like plant mobile domain-containing protein</fullName>
    </recommendedName>
</protein>
<feature type="compositionally biased region" description="Acidic residues" evidence="1">
    <location>
        <begin position="669"/>
        <end position="679"/>
    </location>
</feature>
<feature type="region of interest" description="Disordered" evidence="1">
    <location>
        <begin position="658"/>
        <end position="679"/>
    </location>
</feature>
<feature type="domain" description="Aminotransferase-like plant mobile" evidence="2">
    <location>
        <begin position="118"/>
        <end position="233"/>
    </location>
</feature>
<dbReference type="PANTHER" id="PTHR46033:SF80">
    <property type="entry name" value="PROTEIN MAIN-LIKE 2-LIKE"/>
    <property type="match status" value="1"/>
</dbReference>
<organism evidence="3">
    <name type="scientific">Fagus sylvatica</name>
    <name type="common">Beechnut</name>
    <dbReference type="NCBI Taxonomy" id="28930"/>
    <lineage>
        <taxon>Eukaryota</taxon>
        <taxon>Viridiplantae</taxon>
        <taxon>Streptophyta</taxon>
        <taxon>Embryophyta</taxon>
        <taxon>Tracheophyta</taxon>
        <taxon>Spermatophyta</taxon>
        <taxon>Magnoliopsida</taxon>
        <taxon>eudicotyledons</taxon>
        <taxon>Gunneridae</taxon>
        <taxon>Pentapetalae</taxon>
        <taxon>rosids</taxon>
        <taxon>fabids</taxon>
        <taxon>Fagales</taxon>
        <taxon>Fagaceae</taxon>
        <taxon>Fagus</taxon>
    </lineage>
</organism>
<feature type="compositionally biased region" description="Polar residues" evidence="1">
    <location>
        <begin position="1"/>
        <end position="10"/>
    </location>
</feature>
<feature type="region of interest" description="Disordered" evidence="1">
    <location>
        <begin position="406"/>
        <end position="479"/>
    </location>
</feature>
<evidence type="ECO:0000256" key="1">
    <source>
        <dbReference type="SAM" id="MobiDB-lite"/>
    </source>
</evidence>
<dbReference type="PANTHER" id="PTHR46033">
    <property type="entry name" value="PROTEIN MAIN-LIKE 2"/>
    <property type="match status" value="1"/>
</dbReference>
<dbReference type="GO" id="GO:0010073">
    <property type="term" value="P:meristem maintenance"/>
    <property type="evidence" value="ECO:0007669"/>
    <property type="project" value="InterPro"/>
</dbReference>